<feature type="transmembrane region" description="Helical" evidence="6">
    <location>
        <begin position="326"/>
        <end position="345"/>
    </location>
</feature>
<organism evidence="8 9">
    <name type="scientific">Carboxylicivirga linearis</name>
    <dbReference type="NCBI Taxonomy" id="1628157"/>
    <lineage>
        <taxon>Bacteria</taxon>
        <taxon>Pseudomonadati</taxon>
        <taxon>Bacteroidota</taxon>
        <taxon>Bacteroidia</taxon>
        <taxon>Marinilabiliales</taxon>
        <taxon>Marinilabiliaceae</taxon>
        <taxon>Carboxylicivirga</taxon>
    </lineage>
</organism>
<keyword evidence="2" id="KW-0813">Transport</keyword>
<evidence type="ECO:0000313" key="8">
    <source>
        <dbReference type="EMBL" id="MBS2097572.1"/>
    </source>
</evidence>
<feature type="transmembrane region" description="Helical" evidence="6">
    <location>
        <begin position="434"/>
        <end position="451"/>
    </location>
</feature>
<feature type="transmembrane region" description="Helical" evidence="6">
    <location>
        <begin position="102"/>
        <end position="123"/>
    </location>
</feature>
<feature type="transmembrane region" description="Helical" evidence="6">
    <location>
        <begin position="390"/>
        <end position="414"/>
    </location>
</feature>
<feature type="transmembrane region" description="Helical" evidence="6">
    <location>
        <begin position="165"/>
        <end position="185"/>
    </location>
</feature>
<keyword evidence="3 6" id="KW-0812">Transmembrane</keyword>
<dbReference type="EMBL" id="JAGUCO010000002">
    <property type="protein sequence ID" value="MBS2097572.1"/>
    <property type="molecule type" value="Genomic_DNA"/>
</dbReference>
<evidence type="ECO:0000256" key="4">
    <source>
        <dbReference type="ARBA" id="ARBA00022989"/>
    </source>
</evidence>
<sequence>MKGITKTQKSVLLVVTLTSFMGPFLISSVNVALPAIEKELQLNAISLSWIMTSFLLSSGIFLLLAGRWADFLGHKKMFKAGTVIFLLFTFLCSFSKSGTLLITLRFLQGTGAAMLMATGPAILVREFPKERRGAVLGFTVSAVYIGLAVGPTAGGFITFYLGWQAIFFISSLLGLLVMVVAIIYLGTDKIKSDTSLLDYKGALIYALALASMVYGSSVVKTLLGQIILTGGVLLLILFIWQQGKSTVAFFPVKEFKVNRLFAFSNFAALINYSATFAIVFLISLYLQKVLDFSPRTAGSILIAQPMVMAFLSPIAGKLSDKYEPRLLASTGMLICSIGLGLFILLNAQSSVFFIIGNLAFIGFGFALFSSPNMNTIMSSVEQSKAGLASGISATMRVLGQILSMTIATAIFALFFNKQSITNIDIDVFLKGTKVAFVIFSILSFTGVYFSYNRGKLH</sequence>
<dbReference type="Proteomes" id="UP000708576">
    <property type="component" value="Unassembled WGS sequence"/>
</dbReference>
<keyword evidence="5 6" id="KW-0472">Membrane</keyword>
<feature type="transmembrane region" description="Helical" evidence="6">
    <location>
        <begin position="12"/>
        <end position="33"/>
    </location>
</feature>
<gene>
    <name evidence="8" type="ORF">KEM10_04725</name>
</gene>
<evidence type="ECO:0000256" key="3">
    <source>
        <dbReference type="ARBA" id="ARBA00022692"/>
    </source>
</evidence>
<dbReference type="InterPro" id="IPR020846">
    <property type="entry name" value="MFS_dom"/>
</dbReference>
<reference evidence="8 9" key="1">
    <citation type="journal article" date="2015" name="Int. J. Syst. Evol. Microbiol.">
        <title>Carboxylicivirga linearis sp. nov., isolated from a sea cucumber culture pond.</title>
        <authorList>
            <person name="Wang F.Q."/>
            <person name="Zhou Y.X."/>
            <person name="Lin X.Z."/>
            <person name="Chen G.J."/>
            <person name="Du Z.J."/>
        </authorList>
    </citation>
    <scope>NUCLEOTIDE SEQUENCE [LARGE SCALE GENOMIC DNA]</scope>
    <source>
        <strain evidence="8 9">FB218</strain>
    </source>
</reference>
<keyword evidence="9" id="KW-1185">Reference proteome</keyword>
<feature type="transmembrane region" description="Helical" evidence="6">
    <location>
        <begin position="135"/>
        <end position="159"/>
    </location>
</feature>
<feature type="transmembrane region" description="Helical" evidence="6">
    <location>
        <begin position="197"/>
        <end position="216"/>
    </location>
</feature>
<feature type="transmembrane region" description="Helical" evidence="6">
    <location>
        <begin position="297"/>
        <end position="314"/>
    </location>
</feature>
<evidence type="ECO:0000256" key="5">
    <source>
        <dbReference type="ARBA" id="ARBA00023136"/>
    </source>
</evidence>
<feature type="transmembrane region" description="Helical" evidence="6">
    <location>
        <begin position="222"/>
        <end position="240"/>
    </location>
</feature>
<dbReference type="Gene3D" id="1.20.1720.10">
    <property type="entry name" value="Multidrug resistance protein D"/>
    <property type="match status" value="1"/>
</dbReference>
<keyword evidence="4 6" id="KW-1133">Transmembrane helix</keyword>
<evidence type="ECO:0000256" key="6">
    <source>
        <dbReference type="SAM" id="Phobius"/>
    </source>
</evidence>
<accession>A0ABS5JRX9</accession>
<dbReference type="InterPro" id="IPR036259">
    <property type="entry name" value="MFS_trans_sf"/>
</dbReference>
<proteinExistence type="predicted"/>
<evidence type="ECO:0000259" key="7">
    <source>
        <dbReference type="PROSITE" id="PS50850"/>
    </source>
</evidence>
<feature type="transmembrane region" description="Helical" evidence="6">
    <location>
        <begin position="77"/>
        <end position="96"/>
    </location>
</feature>
<protein>
    <submittedName>
        <fullName evidence="8">MFS transporter</fullName>
    </submittedName>
</protein>
<feature type="domain" description="Major facilitator superfamily (MFS) profile" evidence="7">
    <location>
        <begin position="11"/>
        <end position="457"/>
    </location>
</feature>
<evidence type="ECO:0000256" key="2">
    <source>
        <dbReference type="ARBA" id="ARBA00022448"/>
    </source>
</evidence>
<comment type="caution">
    <text evidence="8">The sequence shown here is derived from an EMBL/GenBank/DDBJ whole genome shotgun (WGS) entry which is preliminary data.</text>
</comment>
<dbReference type="Gene3D" id="1.20.1250.20">
    <property type="entry name" value="MFS general substrate transporter like domains"/>
    <property type="match status" value="1"/>
</dbReference>
<dbReference type="Pfam" id="PF07690">
    <property type="entry name" value="MFS_1"/>
    <property type="match status" value="1"/>
</dbReference>
<evidence type="ECO:0000256" key="1">
    <source>
        <dbReference type="ARBA" id="ARBA00004141"/>
    </source>
</evidence>
<evidence type="ECO:0000313" key="9">
    <source>
        <dbReference type="Proteomes" id="UP000708576"/>
    </source>
</evidence>
<dbReference type="PANTHER" id="PTHR42718">
    <property type="entry name" value="MAJOR FACILITATOR SUPERFAMILY MULTIDRUG TRANSPORTER MFSC"/>
    <property type="match status" value="1"/>
</dbReference>
<feature type="transmembrane region" description="Helical" evidence="6">
    <location>
        <begin position="260"/>
        <end position="285"/>
    </location>
</feature>
<dbReference type="SUPFAM" id="SSF103473">
    <property type="entry name" value="MFS general substrate transporter"/>
    <property type="match status" value="1"/>
</dbReference>
<dbReference type="PRINTS" id="PR01036">
    <property type="entry name" value="TCRTETB"/>
</dbReference>
<feature type="transmembrane region" description="Helical" evidence="6">
    <location>
        <begin position="351"/>
        <end position="369"/>
    </location>
</feature>
<name>A0ABS5JRX9_9BACT</name>
<comment type="subcellular location">
    <subcellularLocation>
        <location evidence="1">Membrane</location>
        <topology evidence="1">Multi-pass membrane protein</topology>
    </subcellularLocation>
</comment>
<dbReference type="PANTHER" id="PTHR42718:SF9">
    <property type="entry name" value="MAJOR FACILITATOR SUPERFAMILY MULTIDRUG TRANSPORTER MFSC"/>
    <property type="match status" value="1"/>
</dbReference>
<dbReference type="InterPro" id="IPR011701">
    <property type="entry name" value="MFS"/>
</dbReference>
<dbReference type="PROSITE" id="PS50850">
    <property type="entry name" value="MFS"/>
    <property type="match status" value="1"/>
</dbReference>
<feature type="transmembrane region" description="Helical" evidence="6">
    <location>
        <begin position="45"/>
        <end position="65"/>
    </location>
</feature>
<dbReference type="CDD" id="cd17321">
    <property type="entry name" value="MFS_MMR_MDR_like"/>
    <property type="match status" value="1"/>
</dbReference>